<organism evidence="2 3">
    <name type="scientific">Hymenobacter algoricola</name>
    <dbReference type="NCBI Taxonomy" id="486267"/>
    <lineage>
        <taxon>Bacteria</taxon>
        <taxon>Pseudomonadati</taxon>
        <taxon>Bacteroidota</taxon>
        <taxon>Cytophagia</taxon>
        <taxon>Cytophagales</taxon>
        <taxon>Hymenobacteraceae</taxon>
        <taxon>Hymenobacter</taxon>
    </lineage>
</organism>
<keyword evidence="1" id="KW-0812">Transmembrane</keyword>
<feature type="transmembrane region" description="Helical" evidence="1">
    <location>
        <begin position="249"/>
        <end position="265"/>
    </location>
</feature>
<protein>
    <submittedName>
        <fullName evidence="2">Uncharacterized protein</fullName>
    </submittedName>
</protein>
<dbReference type="EMBL" id="BAABDH010000108">
    <property type="protein sequence ID" value="GAA3950997.1"/>
    <property type="molecule type" value="Genomic_DNA"/>
</dbReference>
<evidence type="ECO:0000313" key="2">
    <source>
        <dbReference type="EMBL" id="GAA3950997.1"/>
    </source>
</evidence>
<sequence>MGQLHIPGDRDLKGPWFIGTKELEELDVILAFADAKFRELHERYYEEKTAQILKDYPAFTLETAQELSRNQTKVVPAKVSLLLSDKSTLHDTTVKGILKDARLKNLFPVEIALSVGDYRDQFTLQLGKNYGSDFRLKVNSADNSIQEDILYKVEEWVEKYQPTRPNRIWKTWAYIIGCIGVTLLSFSGASIVEKVKPDFKAEYTKDINQIIKTGVNKNNEAKAMELMLKYTTNYVPENVVEKTRINKNAIRYTLVGVALLMAGIFHPKTVIGVGRNKPYLEVYKWYTRFMVVTIPGVLLYPPLSAWLKDLLGL</sequence>
<keyword evidence="1" id="KW-1133">Transmembrane helix</keyword>
<reference evidence="3" key="1">
    <citation type="journal article" date="2019" name="Int. J. Syst. Evol. Microbiol.">
        <title>The Global Catalogue of Microorganisms (GCM) 10K type strain sequencing project: providing services to taxonomists for standard genome sequencing and annotation.</title>
        <authorList>
            <consortium name="The Broad Institute Genomics Platform"/>
            <consortium name="The Broad Institute Genome Sequencing Center for Infectious Disease"/>
            <person name="Wu L."/>
            <person name="Ma J."/>
        </authorList>
    </citation>
    <scope>NUCLEOTIDE SEQUENCE [LARGE SCALE GENOMIC DNA]</scope>
    <source>
        <strain evidence="3">JCM 17214</strain>
    </source>
</reference>
<evidence type="ECO:0000313" key="3">
    <source>
        <dbReference type="Proteomes" id="UP001499909"/>
    </source>
</evidence>
<keyword evidence="1" id="KW-0472">Membrane</keyword>
<keyword evidence="3" id="KW-1185">Reference proteome</keyword>
<comment type="caution">
    <text evidence="2">The sequence shown here is derived from an EMBL/GenBank/DDBJ whole genome shotgun (WGS) entry which is preliminary data.</text>
</comment>
<dbReference type="RefSeq" id="WP_345117045.1">
    <property type="nucleotide sequence ID" value="NZ_BAABDH010000108.1"/>
</dbReference>
<feature type="transmembrane region" description="Helical" evidence="1">
    <location>
        <begin position="285"/>
        <end position="307"/>
    </location>
</feature>
<evidence type="ECO:0000256" key="1">
    <source>
        <dbReference type="SAM" id="Phobius"/>
    </source>
</evidence>
<feature type="transmembrane region" description="Helical" evidence="1">
    <location>
        <begin position="172"/>
        <end position="192"/>
    </location>
</feature>
<proteinExistence type="predicted"/>
<gene>
    <name evidence="2" type="ORF">GCM10022406_36060</name>
</gene>
<name>A0ABP7NNL5_9BACT</name>
<accession>A0ABP7NNL5</accession>
<dbReference type="Proteomes" id="UP001499909">
    <property type="component" value="Unassembled WGS sequence"/>
</dbReference>